<dbReference type="GO" id="GO:0003677">
    <property type="term" value="F:DNA binding"/>
    <property type="evidence" value="ECO:0007669"/>
    <property type="project" value="UniProtKB-KW"/>
</dbReference>
<keyword evidence="9" id="KW-0539">Nucleus</keyword>
<evidence type="ECO:0000313" key="15">
    <source>
        <dbReference type="Proteomes" id="UP000324748"/>
    </source>
</evidence>
<dbReference type="Proteomes" id="UP000324748">
    <property type="component" value="Unassembled WGS sequence"/>
</dbReference>
<comment type="subcellular location">
    <subcellularLocation>
        <location evidence="1">Nucleus</location>
    </subcellularLocation>
</comment>
<evidence type="ECO:0000256" key="8">
    <source>
        <dbReference type="ARBA" id="ARBA00023163"/>
    </source>
</evidence>
<dbReference type="PROSITE" id="PS50157">
    <property type="entry name" value="ZINC_FINGER_C2H2_2"/>
    <property type="match status" value="2"/>
</dbReference>
<dbReference type="Proteomes" id="UP000325313">
    <property type="component" value="Unassembled WGS sequence"/>
</dbReference>
<comment type="similarity">
    <text evidence="2">Belongs to the krueppel C2H2-type zinc-finger protein family.</text>
</comment>
<evidence type="ECO:0000313" key="16">
    <source>
        <dbReference type="Proteomes" id="UP000325313"/>
    </source>
</evidence>
<keyword evidence="15" id="KW-1185">Reference proteome</keyword>
<reference evidence="15 16" key="1">
    <citation type="submission" date="2019-05" db="EMBL/GenBank/DDBJ databases">
        <title>Emergence of the Ug99 lineage of the wheat stem rust pathogen through somatic hybridization.</title>
        <authorList>
            <person name="Li F."/>
            <person name="Upadhyaya N.M."/>
            <person name="Sperschneider J."/>
            <person name="Matny O."/>
            <person name="Nguyen-Phuc H."/>
            <person name="Mago R."/>
            <person name="Raley C."/>
            <person name="Miller M.E."/>
            <person name="Silverstein K.A.T."/>
            <person name="Henningsen E."/>
            <person name="Hirsch C.D."/>
            <person name="Visser B."/>
            <person name="Pretorius Z.A."/>
            <person name="Steffenson B.J."/>
            <person name="Schwessinger B."/>
            <person name="Dodds P.N."/>
            <person name="Figueroa M."/>
        </authorList>
    </citation>
    <scope>NUCLEOTIDE SEQUENCE [LARGE SCALE GENOMIC DNA]</scope>
    <source>
        <strain evidence="13">21-0</strain>
        <strain evidence="14 16">Ug99</strain>
    </source>
</reference>
<evidence type="ECO:0000256" key="1">
    <source>
        <dbReference type="ARBA" id="ARBA00004123"/>
    </source>
</evidence>
<keyword evidence="6" id="KW-0862">Zinc</keyword>
<keyword evidence="7" id="KW-0238">DNA-binding</keyword>
<evidence type="ECO:0000256" key="2">
    <source>
        <dbReference type="ARBA" id="ARBA00006991"/>
    </source>
</evidence>
<dbReference type="PROSITE" id="PS00028">
    <property type="entry name" value="ZINC_FINGER_C2H2_1"/>
    <property type="match status" value="1"/>
</dbReference>
<sequence length="386" mass="43048">MNISSENSTNLRYSWEEPIGSYPLVFFFLCMLGMSYSDDNQLLHSSYILTESNPQFGSNLCATSPSYGLDYAVPHDVYLPNTQPAHVADLGGLQNNIRPYDTNWGFFENYNTPANFDCDGTNDIGEPAHRIRMNSMASSASSQSYSLTDDKRIYLPSIQSEAPDILLGCNTPYRTGSQSSYDTTYSSHYDDRITPQSHSIHPDQPHQGGLGLPTSCSFGGYPEIYMQSFRKDFRAKAPTYSLDRPYKCDKCGSSFSRNHDLKRHARIHLDIKPFPCSCCDKAFARKDALKRHLLVKGCSKTKEGVSRGSPQNSERQKLSKSPNALGPKYAGQQDKSLRPSLVHSRSNVNGNQSSPIHVPKSTGTGIPSQFNEIKLQNIKCSMPNFM</sequence>
<evidence type="ECO:0000256" key="9">
    <source>
        <dbReference type="ARBA" id="ARBA00023242"/>
    </source>
</evidence>
<dbReference type="Gene3D" id="3.30.160.60">
    <property type="entry name" value="Classic Zinc Finger"/>
    <property type="match status" value="2"/>
</dbReference>
<dbReference type="GO" id="GO:0000981">
    <property type="term" value="F:DNA-binding transcription factor activity, RNA polymerase II-specific"/>
    <property type="evidence" value="ECO:0007669"/>
    <property type="project" value="TreeGrafter"/>
</dbReference>
<feature type="domain" description="C2H2-type" evidence="12">
    <location>
        <begin position="274"/>
        <end position="301"/>
    </location>
</feature>
<organism evidence="13 15">
    <name type="scientific">Puccinia graminis f. sp. tritici</name>
    <dbReference type="NCBI Taxonomy" id="56615"/>
    <lineage>
        <taxon>Eukaryota</taxon>
        <taxon>Fungi</taxon>
        <taxon>Dikarya</taxon>
        <taxon>Basidiomycota</taxon>
        <taxon>Pucciniomycotina</taxon>
        <taxon>Pucciniomycetes</taxon>
        <taxon>Pucciniales</taxon>
        <taxon>Pucciniaceae</taxon>
        <taxon>Puccinia</taxon>
    </lineage>
</organism>
<keyword evidence="5 10" id="KW-0863">Zinc-finger</keyword>
<accession>A0A5B0PEW3</accession>
<dbReference type="InterPro" id="IPR036236">
    <property type="entry name" value="Znf_C2H2_sf"/>
</dbReference>
<keyword evidence="8" id="KW-0804">Transcription</keyword>
<name>A0A5B0PEW3_PUCGR</name>
<dbReference type="GO" id="GO:0008270">
    <property type="term" value="F:zinc ion binding"/>
    <property type="evidence" value="ECO:0007669"/>
    <property type="project" value="UniProtKB-KW"/>
</dbReference>
<dbReference type="SUPFAM" id="SSF57667">
    <property type="entry name" value="beta-beta-alpha zinc fingers"/>
    <property type="match status" value="1"/>
</dbReference>
<evidence type="ECO:0000256" key="11">
    <source>
        <dbReference type="SAM" id="MobiDB-lite"/>
    </source>
</evidence>
<dbReference type="Pfam" id="PF00096">
    <property type="entry name" value="zf-C2H2"/>
    <property type="match status" value="2"/>
</dbReference>
<proteinExistence type="inferred from homology"/>
<dbReference type="AlphaFoldDB" id="A0A5B0PEW3"/>
<protein>
    <recommendedName>
        <fullName evidence="12">C2H2-type domain-containing protein</fullName>
    </recommendedName>
</protein>
<evidence type="ECO:0000256" key="7">
    <source>
        <dbReference type="ARBA" id="ARBA00023125"/>
    </source>
</evidence>
<dbReference type="FunFam" id="3.30.160.60:FF:000145">
    <property type="entry name" value="Zinc finger protein 574"/>
    <property type="match status" value="1"/>
</dbReference>
<keyword evidence="3" id="KW-0479">Metal-binding</keyword>
<dbReference type="EMBL" id="VDEP01000242">
    <property type="protein sequence ID" value="KAA1120692.1"/>
    <property type="molecule type" value="Genomic_DNA"/>
</dbReference>
<evidence type="ECO:0000256" key="5">
    <source>
        <dbReference type="ARBA" id="ARBA00022771"/>
    </source>
</evidence>
<feature type="compositionally biased region" description="Polar residues" evidence="11">
    <location>
        <begin position="343"/>
        <end position="368"/>
    </location>
</feature>
<evidence type="ECO:0000313" key="14">
    <source>
        <dbReference type="EMBL" id="KAA1120692.1"/>
    </source>
</evidence>
<dbReference type="InterPro" id="IPR013087">
    <property type="entry name" value="Znf_C2H2_type"/>
</dbReference>
<dbReference type="OrthoDB" id="8922241at2759"/>
<dbReference type="PANTHER" id="PTHR24394:SF44">
    <property type="entry name" value="ZINC FINGER PROTEIN 271-LIKE"/>
    <property type="match status" value="1"/>
</dbReference>
<comment type="caution">
    <text evidence="13">The sequence shown here is derived from an EMBL/GenBank/DDBJ whole genome shotgun (WGS) entry which is preliminary data.</text>
</comment>
<dbReference type="GO" id="GO:0005634">
    <property type="term" value="C:nucleus"/>
    <property type="evidence" value="ECO:0007669"/>
    <property type="project" value="UniProtKB-SubCell"/>
</dbReference>
<feature type="domain" description="C2H2-type" evidence="12">
    <location>
        <begin position="246"/>
        <end position="273"/>
    </location>
</feature>
<keyword evidence="4" id="KW-0677">Repeat</keyword>
<evidence type="ECO:0000259" key="12">
    <source>
        <dbReference type="PROSITE" id="PS50157"/>
    </source>
</evidence>
<evidence type="ECO:0000256" key="10">
    <source>
        <dbReference type="PROSITE-ProRule" id="PRU00042"/>
    </source>
</evidence>
<dbReference type="SMART" id="SM00355">
    <property type="entry name" value="ZnF_C2H2"/>
    <property type="match status" value="2"/>
</dbReference>
<dbReference type="FunFam" id="3.30.160.60:FF:000188">
    <property type="entry name" value="Zinc finger protein 787"/>
    <property type="match status" value="1"/>
</dbReference>
<dbReference type="EMBL" id="VSWC01000054">
    <property type="protein sequence ID" value="KAA1100135.1"/>
    <property type="molecule type" value="Genomic_DNA"/>
</dbReference>
<evidence type="ECO:0000256" key="3">
    <source>
        <dbReference type="ARBA" id="ARBA00022723"/>
    </source>
</evidence>
<dbReference type="PANTHER" id="PTHR24394">
    <property type="entry name" value="ZINC FINGER PROTEIN"/>
    <property type="match status" value="1"/>
</dbReference>
<feature type="region of interest" description="Disordered" evidence="11">
    <location>
        <begin position="301"/>
        <end position="368"/>
    </location>
</feature>
<gene>
    <name evidence="13" type="ORF">PGT21_030190</name>
    <name evidence="14" type="ORF">PGTUg99_023277</name>
</gene>
<evidence type="ECO:0000256" key="4">
    <source>
        <dbReference type="ARBA" id="ARBA00022737"/>
    </source>
</evidence>
<evidence type="ECO:0000256" key="6">
    <source>
        <dbReference type="ARBA" id="ARBA00022833"/>
    </source>
</evidence>
<evidence type="ECO:0000313" key="13">
    <source>
        <dbReference type="EMBL" id="KAA1100135.1"/>
    </source>
</evidence>